<dbReference type="InterPro" id="IPR000531">
    <property type="entry name" value="Beta-barrel_TonB"/>
</dbReference>
<dbReference type="NCBIfam" id="TIGR04056">
    <property type="entry name" value="OMP_RagA_SusC"/>
    <property type="match status" value="1"/>
</dbReference>
<dbReference type="InterPro" id="IPR023996">
    <property type="entry name" value="TonB-dep_OMP_SusC/RagA"/>
</dbReference>
<evidence type="ECO:0000256" key="9">
    <source>
        <dbReference type="RuleBase" id="RU003357"/>
    </source>
</evidence>
<protein>
    <submittedName>
        <fullName evidence="13">TonB-linked SusC/RagA family outer membrane protein</fullName>
    </submittedName>
</protein>
<dbReference type="InterPro" id="IPR023997">
    <property type="entry name" value="TonB-dep_OMP_SusC/RagA_CS"/>
</dbReference>
<feature type="domain" description="TonB-dependent receptor plug" evidence="12">
    <location>
        <begin position="124"/>
        <end position="236"/>
    </location>
</feature>
<keyword evidence="6 8" id="KW-0472">Membrane</keyword>
<dbReference type="Pfam" id="PF00593">
    <property type="entry name" value="TonB_dep_Rec_b-barrel"/>
    <property type="match status" value="1"/>
</dbReference>
<dbReference type="InterPro" id="IPR039426">
    <property type="entry name" value="TonB-dep_rcpt-like"/>
</dbReference>
<evidence type="ECO:0000256" key="8">
    <source>
        <dbReference type="PROSITE-ProRule" id="PRU01360"/>
    </source>
</evidence>
<accession>A0A9X2URD1</accession>
<feature type="signal peptide" evidence="10">
    <location>
        <begin position="1"/>
        <end position="23"/>
    </location>
</feature>
<gene>
    <name evidence="13" type="ORF">GGP61_002233</name>
</gene>
<dbReference type="Proteomes" id="UP001155057">
    <property type="component" value="Unassembled WGS sequence"/>
</dbReference>
<feature type="chain" id="PRO_5041114991" evidence="10">
    <location>
        <begin position="24"/>
        <end position="1028"/>
    </location>
</feature>
<dbReference type="Gene3D" id="2.170.130.10">
    <property type="entry name" value="TonB-dependent receptor, plug domain"/>
    <property type="match status" value="1"/>
</dbReference>
<feature type="domain" description="TonB-dependent receptor-like beta-barrel" evidence="11">
    <location>
        <begin position="404"/>
        <end position="887"/>
    </location>
</feature>
<dbReference type="Pfam" id="PF13715">
    <property type="entry name" value="CarbopepD_reg_2"/>
    <property type="match status" value="1"/>
</dbReference>
<comment type="similarity">
    <text evidence="8 9">Belongs to the TonB-dependent receptor family.</text>
</comment>
<evidence type="ECO:0000256" key="4">
    <source>
        <dbReference type="ARBA" id="ARBA00022692"/>
    </source>
</evidence>
<reference evidence="13" key="1">
    <citation type="submission" date="2022-08" db="EMBL/GenBank/DDBJ databases">
        <title>Genomic Encyclopedia of Type Strains, Phase V (KMG-V): Genome sequencing to study the core and pangenomes of soil and plant-associated prokaryotes.</title>
        <authorList>
            <person name="Whitman W."/>
        </authorList>
    </citation>
    <scope>NUCLEOTIDE SEQUENCE</scope>
    <source>
        <strain evidence="13">SP3049</strain>
    </source>
</reference>
<evidence type="ECO:0000256" key="3">
    <source>
        <dbReference type="ARBA" id="ARBA00022452"/>
    </source>
</evidence>
<dbReference type="InterPro" id="IPR037066">
    <property type="entry name" value="Plug_dom_sf"/>
</dbReference>
<keyword evidence="10" id="KW-0732">Signal</keyword>
<dbReference type="InterPro" id="IPR036942">
    <property type="entry name" value="Beta-barrel_TonB_sf"/>
</dbReference>
<keyword evidence="4 8" id="KW-0812">Transmembrane</keyword>
<dbReference type="InterPro" id="IPR013784">
    <property type="entry name" value="Carb-bd-like_fold"/>
</dbReference>
<dbReference type="PROSITE" id="PS52016">
    <property type="entry name" value="TONB_DEPENDENT_REC_3"/>
    <property type="match status" value="1"/>
</dbReference>
<keyword evidence="2 8" id="KW-0813">Transport</keyword>
<evidence type="ECO:0000256" key="7">
    <source>
        <dbReference type="ARBA" id="ARBA00023237"/>
    </source>
</evidence>
<keyword evidence="5 9" id="KW-0798">TonB box</keyword>
<dbReference type="Pfam" id="PF07715">
    <property type="entry name" value="Plug"/>
    <property type="match status" value="1"/>
</dbReference>
<evidence type="ECO:0000256" key="10">
    <source>
        <dbReference type="SAM" id="SignalP"/>
    </source>
</evidence>
<dbReference type="RefSeq" id="WP_112905342.1">
    <property type="nucleotide sequence ID" value="NZ_CALTRY010000001.1"/>
</dbReference>
<evidence type="ECO:0000313" key="13">
    <source>
        <dbReference type="EMBL" id="MCS3710620.1"/>
    </source>
</evidence>
<dbReference type="AlphaFoldDB" id="A0A9X2URD1"/>
<evidence type="ECO:0000256" key="5">
    <source>
        <dbReference type="ARBA" id="ARBA00023077"/>
    </source>
</evidence>
<proteinExistence type="inferred from homology"/>
<dbReference type="FunFam" id="2.170.130.10:FF:000008">
    <property type="entry name" value="SusC/RagA family TonB-linked outer membrane protein"/>
    <property type="match status" value="1"/>
</dbReference>
<evidence type="ECO:0000256" key="2">
    <source>
        <dbReference type="ARBA" id="ARBA00022448"/>
    </source>
</evidence>
<sequence length="1028" mass="110571">MLWKKALLSFALLLMGGVGSAIAQTGTITGMVTEASSGDALPGANVVIVDSQRGTSTDADGAFRIPGLEPGTYQVRASFVGFRSRTQEVDVAAGETLELNFALAPDAMAMDEMVVVGYGTQERSDLTGSISSVPTEDLAETPIESAQEAIQGRVSGVTVTQNTGSPGSGFSIRIRGTGTTGNSNPLYVVDGVPVSDPTETGAGGISFLNPNDIESIDILKGASAAAIYGAQAANGAVIITTKSGSAGERSVSFSAYTGIQQTPRTIDMLEGPEYAALRNEANINAGQAPTFTSPSAYLGPEGSTDYQDLVFERGITQNYSLAVSGGTEDLTYRISGGYFEEGGIIDKSSLERLNARVNTEFEVNDLLTVGENLTFERRTRSTISESDNVRNLLIQTLQVDPTVPARDSAGNFTAQPRTNANNPLAALDFRNNEYNENRLVGNVFAELSFLPSLRVRSQLGFDLRNGNTYAFTPEYDISPSFRNVSPSTTQYSDFQSSLIWDNTLTFDKAFGSHDVEAVGGTTIETNYYRFINATTQGQPGNDPSLRYLGAGPEVVNIGGSLAESNLLSFFGRLNYNFSDRYLLTAVARYDGSSRFGANNRFAFFPSVSAAWRISEEPFFPDNELVTNLKLRAGWGQNGNQRIGDYPFAATIAGNQDYVLNGQLAPGSAPLQSPNPNVKWEETTQTDIGLDAALFGDRLNLSAGFYNKVTSDLLVSLPPIPTSGLVSASPENAGEIRNRGWEFSADYSLTPAEDLTVRVGGNLTTLSNEVVSLAQSTDFVINSGNYRNGSITRTEPGHPVGAFYGYKTDGLFQTPEEVANANELSDEGPYQSADTAPGDIRFKDLNGDGQITQADQTFIGNPTPDFTYGFNLDVEYKGVSLSTLFQGVQGNDLFAAYKFYTVFNTAFNMSEAVKNRWTGPGTSTRMPRLTSSDPNQNSRISDFYVEDGSYLRLKNVRLGYSVPSRLLSSLGAGLDRARLYVSAKNLFTLTGYDGYTPEIGVNNSTLDRGIDRATYPQPRVYTVGINLGF</sequence>
<dbReference type="SUPFAM" id="SSF49452">
    <property type="entry name" value="Starch-binding domain-like"/>
    <property type="match status" value="1"/>
</dbReference>
<dbReference type="SUPFAM" id="SSF56935">
    <property type="entry name" value="Porins"/>
    <property type="match status" value="1"/>
</dbReference>
<evidence type="ECO:0000313" key="14">
    <source>
        <dbReference type="Proteomes" id="UP001155057"/>
    </source>
</evidence>
<dbReference type="GO" id="GO:0030246">
    <property type="term" value="F:carbohydrate binding"/>
    <property type="evidence" value="ECO:0007669"/>
    <property type="project" value="InterPro"/>
</dbReference>
<comment type="subcellular location">
    <subcellularLocation>
        <location evidence="1 8">Cell outer membrane</location>
        <topology evidence="1 8">Multi-pass membrane protein</topology>
    </subcellularLocation>
</comment>
<comment type="caution">
    <text evidence="13">The sequence shown here is derived from an EMBL/GenBank/DDBJ whole genome shotgun (WGS) entry which is preliminary data.</text>
</comment>
<keyword evidence="3 8" id="KW-1134">Transmembrane beta strand</keyword>
<dbReference type="Gene3D" id="2.40.170.20">
    <property type="entry name" value="TonB-dependent receptor, beta-barrel domain"/>
    <property type="match status" value="1"/>
</dbReference>
<dbReference type="GO" id="GO:0009279">
    <property type="term" value="C:cell outer membrane"/>
    <property type="evidence" value="ECO:0007669"/>
    <property type="project" value="UniProtKB-SubCell"/>
</dbReference>
<dbReference type="EMBL" id="JANUAE010000007">
    <property type="protein sequence ID" value="MCS3710620.1"/>
    <property type="molecule type" value="Genomic_DNA"/>
</dbReference>
<evidence type="ECO:0000256" key="1">
    <source>
        <dbReference type="ARBA" id="ARBA00004571"/>
    </source>
</evidence>
<keyword evidence="7 8" id="KW-0998">Cell outer membrane</keyword>
<name>A0A9X2URD1_9BACT</name>
<dbReference type="NCBIfam" id="TIGR04057">
    <property type="entry name" value="SusC_RagA_signa"/>
    <property type="match status" value="1"/>
</dbReference>
<dbReference type="InterPro" id="IPR012910">
    <property type="entry name" value="Plug_dom"/>
</dbReference>
<evidence type="ECO:0000259" key="12">
    <source>
        <dbReference type="Pfam" id="PF07715"/>
    </source>
</evidence>
<evidence type="ECO:0000259" key="11">
    <source>
        <dbReference type="Pfam" id="PF00593"/>
    </source>
</evidence>
<evidence type="ECO:0000256" key="6">
    <source>
        <dbReference type="ARBA" id="ARBA00023136"/>
    </source>
</evidence>
<organism evidence="13 14">
    <name type="scientific">Salinibacter ruber</name>
    <dbReference type="NCBI Taxonomy" id="146919"/>
    <lineage>
        <taxon>Bacteria</taxon>
        <taxon>Pseudomonadati</taxon>
        <taxon>Rhodothermota</taxon>
        <taxon>Rhodothermia</taxon>
        <taxon>Rhodothermales</taxon>
        <taxon>Salinibacteraceae</taxon>
        <taxon>Salinibacter</taxon>
    </lineage>
</organism>
<dbReference type="Gene3D" id="2.60.40.1120">
    <property type="entry name" value="Carboxypeptidase-like, regulatory domain"/>
    <property type="match status" value="1"/>
</dbReference>